<dbReference type="Pfam" id="PF01628">
    <property type="entry name" value="HrcA"/>
    <property type="match status" value="1"/>
</dbReference>
<dbReference type="KEGG" id="cle:Clole_2127"/>
<dbReference type="GO" id="GO:0003677">
    <property type="term" value="F:DNA binding"/>
    <property type="evidence" value="ECO:0007669"/>
    <property type="project" value="InterPro"/>
</dbReference>
<name>F2JQY3_CELLD</name>
<dbReference type="PANTHER" id="PTHR34824">
    <property type="entry name" value="HEAT-INDUCIBLE TRANSCRIPTION REPRESSOR HRCA"/>
    <property type="match status" value="1"/>
</dbReference>
<dbReference type="Gene3D" id="1.10.10.10">
    <property type="entry name" value="Winged helix-like DNA-binding domain superfamily/Winged helix DNA-binding domain"/>
    <property type="match status" value="1"/>
</dbReference>
<dbReference type="Proteomes" id="UP000008467">
    <property type="component" value="Chromosome"/>
</dbReference>
<keyword evidence="3 6" id="KW-0346">Stress response</keyword>
<dbReference type="InterPro" id="IPR036390">
    <property type="entry name" value="WH_DNA-bd_sf"/>
</dbReference>
<dbReference type="SUPFAM" id="SSF46785">
    <property type="entry name" value="Winged helix' DNA-binding domain"/>
    <property type="match status" value="1"/>
</dbReference>
<comment type="similarity">
    <text evidence="6">Belongs to the HrcA family.</text>
</comment>
<keyword evidence="1 6" id="KW-0678">Repressor</keyword>
<evidence type="ECO:0000256" key="2">
    <source>
        <dbReference type="ARBA" id="ARBA00023015"/>
    </source>
</evidence>
<evidence type="ECO:0000256" key="1">
    <source>
        <dbReference type="ARBA" id="ARBA00022491"/>
    </source>
</evidence>
<dbReference type="InterPro" id="IPR029016">
    <property type="entry name" value="GAF-like_dom_sf"/>
</dbReference>
<dbReference type="EMBL" id="CP002582">
    <property type="protein sequence ID" value="ADZ83841.1"/>
    <property type="molecule type" value="Genomic_DNA"/>
</dbReference>
<dbReference type="eggNOG" id="COG1420">
    <property type="taxonomic scope" value="Bacteria"/>
</dbReference>
<accession>F2JQY3</accession>
<dbReference type="Gene3D" id="3.30.450.40">
    <property type="match status" value="1"/>
</dbReference>
<dbReference type="SUPFAM" id="SSF55781">
    <property type="entry name" value="GAF domain-like"/>
    <property type="match status" value="1"/>
</dbReference>
<dbReference type="RefSeq" id="WP_013657135.1">
    <property type="nucleotide sequence ID" value="NC_015275.1"/>
</dbReference>
<dbReference type="PANTHER" id="PTHR34824:SF1">
    <property type="entry name" value="HEAT-INDUCIBLE TRANSCRIPTION REPRESSOR HRCA"/>
    <property type="match status" value="1"/>
</dbReference>
<dbReference type="PIRSF" id="PIRSF005485">
    <property type="entry name" value="HrcA"/>
    <property type="match status" value="1"/>
</dbReference>
<dbReference type="InterPro" id="IPR036388">
    <property type="entry name" value="WH-like_DNA-bd_sf"/>
</dbReference>
<gene>
    <name evidence="6" type="primary">hrcA</name>
    <name evidence="8" type="ordered locus">Clole_2127</name>
</gene>
<dbReference type="HOGENOM" id="CLU_050019_1_0_9"/>
<dbReference type="InterPro" id="IPR021153">
    <property type="entry name" value="HrcA_C"/>
</dbReference>
<evidence type="ECO:0000259" key="7">
    <source>
        <dbReference type="Pfam" id="PF01628"/>
    </source>
</evidence>
<feature type="domain" description="Heat-inducible transcription repressor HrcA C-terminal" evidence="7">
    <location>
        <begin position="105"/>
        <end position="325"/>
    </location>
</feature>
<keyword evidence="4 6" id="KW-0804">Transcription</keyword>
<organism evidence="8 9">
    <name type="scientific">Cellulosilyticum lentocellum (strain ATCC 49066 / DSM 5427 / NCIMB 11756 / RHM5)</name>
    <name type="common">Clostridium lentocellum</name>
    <dbReference type="NCBI Taxonomy" id="642492"/>
    <lineage>
        <taxon>Bacteria</taxon>
        <taxon>Bacillati</taxon>
        <taxon>Bacillota</taxon>
        <taxon>Clostridia</taxon>
        <taxon>Lachnospirales</taxon>
        <taxon>Cellulosilyticaceae</taxon>
        <taxon>Cellulosilyticum</taxon>
    </lineage>
</organism>
<evidence type="ECO:0000256" key="5">
    <source>
        <dbReference type="ARBA" id="ARBA00055319"/>
    </source>
</evidence>
<dbReference type="NCBIfam" id="TIGR00331">
    <property type="entry name" value="hrcA"/>
    <property type="match status" value="1"/>
</dbReference>
<dbReference type="InterPro" id="IPR002571">
    <property type="entry name" value="HrcA"/>
</dbReference>
<dbReference type="STRING" id="642492.Clole_2127"/>
<keyword evidence="2 6" id="KW-0805">Transcription regulation</keyword>
<dbReference type="GO" id="GO:0045892">
    <property type="term" value="P:negative regulation of DNA-templated transcription"/>
    <property type="evidence" value="ECO:0007669"/>
    <property type="project" value="UniProtKB-UniRule"/>
</dbReference>
<evidence type="ECO:0000256" key="4">
    <source>
        <dbReference type="ARBA" id="ARBA00023163"/>
    </source>
</evidence>
<evidence type="ECO:0000256" key="3">
    <source>
        <dbReference type="ARBA" id="ARBA00023016"/>
    </source>
</evidence>
<evidence type="ECO:0000313" key="8">
    <source>
        <dbReference type="EMBL" id="ADZ83841.1"/>
    </source>
</evidence>
<sequence>MDIDGRKLKILEAIIRDYIETGDPVGSRTISKKYDLGVSSATIRNEMADLEELGLIVQPHTSAGRIPSDKGYRLYVDGMMQRTHIEPEIEEIILKMIKDRVNRIDTLVEETAKLIAMLTNCATIASTPSITQVRIKHLQLVPIDEHSVACVIVTDTNSVKNHIIPTPKAIDFNICNALTHILNESIKGSTLSQISLDKIRVSIEEKMKEYGTIAGSVLEAIDKTLHQEDMPDIYIRGANNILDFEEFNNKEKARELFKVLEEKPYLLQVLDHTPPNTITIRIGEENILTPMKDCSVVTTSYSIGEHTIGNIGIIGPTRMDYGQVVSVLEYVSHHITNMLREMNDS</sequence>
<proteinExistence type="inferred from homology"/>
<dbReference type="HAMAP" id="MF_00081">
    <property type="entry name" value="HrcA"/>
    <property type="match status" value="1"/>
</dbReference>
<keyword evidence="9" id="KW-1185">Reference proteome</keyword>
<dbReference type="AlphaFoldDB" id="F2JQY3"/>
<evidence type="ECO:0000313" key="9">
    <source>
        <dbReference type="Proteomes" id="UP000008467"/>
    </source>
</evidence>
<evidence type="ECO:0000256" key="6">
    <source>
        <dbReference type="HAMAP-Rule" id="MF_00081"/>
    </source>
</evidence>
<dbReference type="Gene3D" id="3.30.390.60">
    <property type="entry name" value="Heat-inducible transcription repressor hrca homolog, domain 3"/>
    <property type="match status" value="1"/>
</dbReference>
<reference evidence="8 9" key="1">
    <citation type="journal article" date="2011" name="J. Bacteriol.">
        <title>Complete genome sequence of the cellulose-degrading bacterium Cellulosilyticum lentocellum.</title>
        <authorList>
            <consortium name="US DOE Joint Genome Institute"/>
            <person name="Miller D.A."/>
            <person name="Suen G."/>
            <person name="Bruce D."/>
            <person name="Copeland A."/>
            <person name="Cheng J.F."/>
            <person name="Detter C."/>
            <person name="Goodwin L.A."/>
            <person name="Han C.S."/>
            <person name="Hauser L.J."/>
            <person name="Land M.L."/>
            <person name="Lapidus A."/>
            <person name="Lucas S."/>
            <person name="Meincke L."/>
            <person name="Pitluck S."/>
            <person name="Tapia R."/>
            <person name="Teshima H."/>
            <person name="Woyke T."/>
            <person name="Fox B.G."/>
            <person name="Angert E.R."/>
            <person name="Currie C.R."/>
        </authorList>
    </citation>
    <scope>NUCLEOTIDE SEQUENCE [LARGE SCALE GENOMIC DNA]</scope>
    <source>
        <strain evidence="9">ATCC 49066 / DSM 5427 / NCIMB 11756 / RHM5</strain>
    </source>
</reference>
<dbReference type="InterPro" id="IPR023120">
    <property type="entry name" value="WHTH_transcript_rep_HrcA_IDD"/>
</dbReference>
<protein>
    <recommendedName>
        <fullName evidence="6">Heat-inducible transcription repressor HrcA</fullName>
    </recommendedName>
</protein>
<comment type="function">
    <text evidence="5 6">Negative regulator of class I heat shock genes (grpE-dnaK-dnaJ and groELS operons). Prevents heat-shock induction of these operons.</text>
</comment>
<dbReference type="FunFam" id="1.10.10.10:FF:000049">
    <property type="entry name" value="Heat-inducible transcription repressor HrcA"/>
    <property type="match status" value="1"/>
</dbReference>